<comment type="caution">
    <text evidence="10">The sequence shown here is derived from an EMBL/GenBank/DDBJ whole genome shotgun (WGS) entry which is preliminary data.</text>
</comment>
<dbReference type="InterPro" id="IPR002582">
    <property type="entry name" value="ACPS"/>
</dbReference>
<dbReference type="GO" id="GO:0005737">
    <property type="term" value="C:cytoplasm"/>
    <property type="evidence" value="ECO:0007669"/>
    <property type="project" value="UniProtKB-SubCell"/>
</dbReference>
<evidence type="ECO:0000313" key="11">
    <source>
        <dbReference type="Proteomes" id="UP001152755"/>
    </source>
</evidence>
<dbReference type="GO" id="GO:0006633">
    <property type="term" value="P:fatty acid biosynthetic process"/>
    <property type="evidence" value="ECO:0007669"/>
    <property type="project" value="UniProtKB-UniRule"/>
</dbReference>
<evidence type="ECO:0000256" key="8">
    <source>
        <dbReference type="HAMAP-Rule" id="MF_00101"/>
    </source>
</evidence>
<keyword evidence="11" id="KW-1185">Reference proteome</keyword>
<keyword evidence="2 8" id="KW-0808">Transferase</keyword>
<evidence type="ECO:0000313" key="10">
    <source>
        <dbReference type="EMBL" id="MDG3013156.1"/>
    </source>
</evidence>
<gene>
    <name evidence="8" type="primary">acpS</name>
    <name evidence="10" type="ORF">NVS88_01115</name>
</gene>
<keyword evidence="1 8" id="KW-0444">Lipid biosynthesis</keyword>
<feature type="binding site" evidence="8">
    <location>
        <position position="10"/>
    </location>
    <ligand>
        <name>Mg(2+)</name>
        <dbReference type="ChEBI" id="CHEBI:18420"/>
    </ligand>
</feature>
<dbReference type="Proteomes" id="UP001152755">
    <property type="component" value="Unassembled WGS sequence"/>
</dbReference>
<keyword evidence="4 8" id="KW-0276">Fatty acid metabolism</keyword>
<dbReference type="InterPro" id="IPR037143">
    <property type="entry name" value="4-PPantetheinyl_Trfase_dom_sf"/>
</dbReference>
<dbReference type="NCBIfam" id="TIGR00556">
    <property type="entry name" value="pantethn_trn"/>
    <property type="match status" value="1"/>
</dbReference>
<evidence type="ECO:0000256" key="5">
    <source>
        <dbReference type="ARBA" id="ARBA00022842"/>
    </source>
</evidence>
<name>A0A9X4M2F1_9ACTN</name>
<dbReference type="HAMAP" id="MF_00101">
    <property type="entry name" value="AcpS"/>
    <property type="match status" value="1"/>
</dbReference>
<keyword evidence="3 8" id="KW-0479">Metal-binding</keyword>
<organism evidence="10 11">
    <name type="scientific">Speluncibacter jeojiensis</name>
    <dbReference type="NCBI Taxonomy" id="2710754"/>
    <lineage>
        <taxon>Bacteria</taxon>
        <taxon>Bacillati</taxon>
        <taxon>Actinomycetota</taxon>
        <taxon>Actinomycetes</taxon>
        <taxon>Mycobacteriales</taxon>
        <taxon>Speluncibacteraceae</taxon>
        <taxon>Speluncibacter</taxon>
    </lineage>
</organism>
<dbReference type="NCBIfam" id="NF000831">
    <property type="entry name" value="PRK00070.3-1"/>
    <property type="match status" value="1"/>
</dbReference>
<feature type="binding site" evidence="8">
    <location>
        <position position="59"/>
    </location>
    <ligand>
        <name>Mg(2+)</name>
        <dbReference type="ChEBI" id="CHEBI:18420"/>
    </ligand>
</feature>
<keyword evidence="8" id="KW-0963">Cytoplasm</keyword>
<dbReference type="GO" id="GO:0008897">
    <property type="term" value="F:holo-[acyl-carrier-protein] synthase activity"/>
    <property type="evidence" value="ECO:0007669"/>
    <property type="project" value="UniProtKB-UniRule"/>
</dbReference>
<dbReference type="SUPFAM" id="SSF56214">
    <property type="entry name" value="4'-phosphopantetheinyl transferase"/>
    <property type="match status" value="1"/>
</dbReference>
<evidence type="ECO:0000256" key="2">
    <source>
        <dbReference type="ARBA" id="ARBA00022679"/>
    </source>
</evidence>
<dbReference type="RefSeq" id="WP_277829505.1">
    <property type="nucleotide sequence ID" value="NZ_JAAIVF010000001.1"/>
</dbReference>
<proteinExistence type="inferred from homology"/>
<dbReference type="EMBL" id="JANRHA010000001">
    <property type="protein sequence ID" value="MDG3013156.1"/>
    <property type="molecule type" value="Genomic_DNA"/>
</dbReference>
<dbReference type="Pfam" id="PF01648">
    <property type="entry name" value="ACPS"/>
    <property type="match status" value="1"/>
</dbReference>
<keyword evidence="6 8" id="KW-0443">Lipid metabolism</keyword>
<comment type="subcellular location">
    <subcellularLocation>
        <location evidence="8">Cytoplasm</location>
    </subcellularLocation>
</comment>
<dbReference type="EC" id="2.7.8.7" evidence="8"/>
<dbReference type="Gene3D" id="3.90.470.20">
    <property type="entry name" value="4'-phosphopantetheinyl transferase domain"/>
    <property type="match status" value="1"/>
</dbReference>
<feature type="domain" description="4'-phosphopantetheinyl transferase" evidence="9">
    <location>
        <begin position="6"/>
        <end position="103"/>
    </location>
</feature>
<dbReference type="AlphaFoldDB" id="A0A9X4M2F1"/>
<evidence type="ECO:0000256" key="1">
    <source>
        <dbReference type="ARBA" id="ARBA00022516"/>
    </source>
</evidence>
<reference evidence="10" key="1">
    <citation type="submission" date="2022-08" db="EMBL/GenBank/DDBJ databases">
        <title>Genome analysis of Corynebacteriales strain.</title>
        <authorList>
            <person name="Lee S.D."/>
        </authorList>
    </citation>
    <scope>NUCLEOTIDE SEQUENCE</scope>
    <source>
        <strain evidence="10">D3-21</strain>
    </source>
</reference>
<evidence type="ECO:0000256" key="3">
    <source>
        <dbReference type="ARBA" id="ARBA00022723"/>
    </source>
</evidence>
<keyword evidence="7 8" id="KW-0275">Fatty acid biosynthesis</keyword>
<dbReference type="GO" id="GO:0000287">
    <property type="term" value="F:magnesium ion binding"/>
    <property type="evidence" value="ECO:0007669"/>
    <property type="project" value="UniProtKB-UniRule"/>
</dbReference>
<protein>
    <recommendedName>
        <fullName evidence="8">Holo-[acyl-carrier-protein] synthase</fullName>
        <shortName evidence="8">Holo-ACP synthase</shortName>
        <ecNumber evidence="8">2.7.8.7</ecNumber>
    </recommendedName>
    <alternativeName>
        <fullName evidence="8">4'-phosphopantetheinyl transferase AcpS</fullName>
    </alternativeName>
</protein>
<evidence type="ECO:0000256" key="7">
    <source>
        <dbReference type="ARBA" id="ARBA00023160"/>
    </source>
</evidence>
<keyword evidence="5 8" id="KW-0460">Magnesium</keyword>
<evidence type="ECO:0000256" key="4">
    <source>
        <dbReference type="ARBA" id="ARBA00022832"/>
    </source>
</evidence>
<evidence type="ECO:0000259" key="9">
    <source>
        <dbReference type="Pfam" id="PF01648"/>
    </source>
</evidence>
<dbReference type="InterPro" id="IPR008278">
    <property type="entry name" value="4-PPantetheinyl_Trfase_dom"/>
</dbReference>
<accession>A0A9X4M2F1</accession>
<comment type="cofactor">
    <cofactor evidence="8">
        <name>Mg(2+)</name>
        <dbReference type="ChEBI" id="CHEBI:18420"/>
    </cofactor>
</comment>
<sequence>MSSVLGVGLDLVSVSEFAEQLGRPGTEVLRSFTAGERRDSAQRSSDPARHLAARWAAKEAVIKAWSGGNFAHRPALDQVRPEEIEVVTDAWGRPSIRLSGAVAAAMPDVRIHVSLTHDGDMAGAFAVIESA</sequence>
<evidence type="ECO:0000256" key="6">
    <source>
        <dbReference type="ARBA" id="ARBA00023098"/>
    </source>
</evidence>
<comment type="catalytic activity">
    <reaction evidence="8">
        <text>apo-[ACP] + CoA = holo-[ACP] + adenosine 3',5'-bisphosphate + H(+)</text>
        <dbReference type="Rhea" id="RHEA:12068"/>
        <dbReference type="Rhea" id="RHEA-COMP:9685"/>
        <dbReference type="Rhea" id="RHEA-COMP:9690"/>
        <dbReference type="ChEBI" id="CHEBI:15378"/>
        <dbReference type="ChEBI" id="CHEBI:29999"/>
        <dbReference type="ChEBI" id="CHEBI:57287"/>
        <dbReference type="ChEBI" id="CHEBI:58343"/>
        <dbReference type="ChEBI" id="CHEBI:64479"/>
        <dbReference type="EC" id="2.7.8.7"/>
    </reaction>
</comment>
<comment type="similarity">
    <text evidence="8">Belongs to the P-Pant transferase superfamily. AcpS family.</text>
</comment>
<dbReference type="InterPro" id="IPR004568">
    <property type="entry name" value="Ppantetheine-prot_Trfase_dom"/>
</dbReference>
<comment type="function">
    <text evidence="8">Transfers the 4'-phosphopantetheine moiety from coenzyme A to a Ser of acyl-carrier-protein.</text>
</comment>